<dbReference type="GO" id="GO:0007165">
    <property type="term" value="P:signal transduction"/>
    <property type="evidence" value="ECO:0007669"/>
    <property type="project" value="TreeGrafter"/>
</dbReference>
<protein>
    <submittedName>
        <fullName evidence="1">Uncharacterized protein</fullName>
    </submittedName>
</protein>
<accession>A0A382CS79</accession>
<dbReference type="InterPro" id="IPR008862">
    <property type="entry name" value="Tcp11"/>
</dbReference>
<proteinExistence type="predicted"/>
<organism evidence="1">
    <name type="scientific">marine metagenome</name>
    <dbReference type="NCBI Taxonomy" id="408172"/>
    <lineage>
        <taxon>unclassified sequences</taxon>
        <taxon>metagenomes</taxon>
        <taxon>ecological metagenomes</taxon>
    </lineage>
</organism>
<dbReference type="Pfam" id="PF05794">
    <property type="entry name" value="Tcp11"/>
    <property type="match status" value="1"/>
</dbReference>
<dbReference type="EMBL" id="UINC01035868">
    <property type="protein sequence ID" value="SVB28965.1"/>
    <property type="molecule type" value="Genomic_DNA"/>
</dbReference>
<sequence>MNKLNKTQTLTKTLENLYKYKNLLNVDKIKKLGFDTFSRVIRNKSILNDFGKYFSNLFDLENVKESNLLVRKFLTCYIVVCFPDFVFNNEIKDIDDLQLKNLSNKISILFNNILNYTNDDEHKVNSDVKMQEFKIELDNFIIFFDRWKKKDVIKVLLPFANSYYELNDTLALVTKNQQEPVTDDIKIWKSEIEKQKNKILKHVKNIDGDDAVTFVKNYQPPKLIIDDKVYEQIERTMKKVYWDKLKEDIENDDFSMITPLLTDVRTMIFQLIPNRPDLREEFDSKIDLELVKQMITHKAMDVKTVYSIALTLIEYLKTLQAPIDDRDTQEWCDSITNLFYTENISYADILPAFFSGMFQRLEKIKQQLHDFYNPKDENISKNKITK</sequence>
<dbReference type="PANTHER" id="PTHR12832:SF11">
    <property type="entry name" value="LD23868P"/>
    <property type="match status" value="1"/>
</dbReference>
<name>A0A382CS79_9ZZZZ</name>
<reference evidence="1" key="1">
    <citation type="submission" date="2018-05" db="EMBL/GenBank/DDBJ databases">
        <authorList>
            <person name="Lanie J.A."/>
            <person name="Ng W.-L."/>
            <person name="Kazmierczak K.M."/>
            <person name="Andrzejewski T.M."/>
            <person name="Davidsen T.M."/>
            <person name="Wayne K.J."/>
            <person name="Tettelin H."/>
            <person name="Glass J.I."/>
            <person name="Rusch D."/>
            <person name="Podicherti R."/>
            <person name="Tsui H.-C.T."/>
            <person name="Winkler M.E."/>
        </authorList>
    </citation>
    <scope>NUCLEOTIDE SEQUENCE</scope>
</reference>
<dbReference type="AlphaFoldDB" id="A0A382CS79"/>
<dbReference type="PANTHER" id="PTHR12832">
    <property type="entry name" value="TESTIS-SPECIFIC PROTEIN PBS13 T-COMPLEX 11"/>
    <property type="match status" value="1"/>
</dbReference>
<gene>
    <name evidence="1" type="ORF">METZ01_LOCUS181819</name>
</gene>
<evidence type="ECO:0000313" key="1">
    <source>
        <dbReference type="EMBL" id="SVB28965.1"/>
    </source>
</evidence>